<reference evidence="4" key="1">
    <citation type="submission" date="2020-05" db="EMBL/GenBank/DDBJ databases">
        <authorList>
            <person name="Chiriac C."/>
            <person name="Salcher M."/>
            <person name="Ghai R."/>
            <person name="Kavagutti S V."/>
        </authorList>
    </citation>
    <scope>NUCLEOTIDE SEQUENCE</scope>
</reference>
<dbReference type="EMBL" id="LR796861">
    <property type="protein sequence ID" value="CAB4170259.1"/>
    <property type="molecule type" value="Genomic_DNA"/>
</dbReference>
<proteinExistence type="predicted"/>
<evidence type="ECO:0000313" key="4">
    <source>
        <dbReference type="EMBL" id="CAB4181606.1"/>
    </source>
</evidence>
<gene>
    <name evidence="4" type="ORF">UFOVP1066_45</name>
    <name evidence="5" type="ORF">UFOVP1315_70</name>
    <name evidence="6" type="ORF">UFOVP1421_31</name>
    <name evidence="7" type="ORF">UFOVP1525_41</name>
    <name evidence="3" type="ORF">UFOVP909_4</name>
</gene>
<keyword evidence="2" id="KW-0472">Membrane</keyword>
<evidence type="ECO:0000256" key="1">
    <source>
        <dbReference type="SAM" id="Coils"/>
    </source>
</evidence>
<protein>
    <submittedName>
        <fullName evidence="4">Uncharacterized protein</fullName>
    </submittedName>
</protein>
<feature type="coiled-coil region" evidence="1">
    <location>
        <begin position="69"/>
        <end position="96"/>
    </location>
</feature>
<dbReference type="EMBL" id="LR797019">
    <property type="protein sequence ID" value="CAB4181606.1"/>
    <property type="molecule type" value="Genomic_DNA"/>
</dbReference>
<organism evidence="4">
    <name type="scientific">uncultured Caudovirales phage</name>
    <dbReference type="NCBI Taxonomy" id="2100421"/>
    <lineage>
        <taxon>Viruses</taxon>
        <taxon>Duplodnaviria</taxon>
        <taxon>Heunggongvirae</taxon>
        <taxon>Uroviricota</taxon>
        <taxon>Caudoviricetes</taxon>
        <taxon>Peduoviridae</taxon>
        <taxon>Maltschvirus</taxon>
        <taxon>Maltschvirus maltsch</taxon>
    </lineage>
</organism>
<keyword evidence="1" id="KW-0175">Coiled coil</keyword>
<name>A0A6J5QGX9_9CAUD</name>
<dbReference type="EMBL" id="LR797272">
    <property type="protein sequence ID" value="CAB4198349.1"/>
    <property type="molecule type" value="Genomic_DNA"/>
</dbReference>
<dbReference type="EMBL" id="LR797375">
    <property type="protein sequence ID" value="CAB4211378.1"/>
    <property type="molecule type" value="Genomic_DNA"/>
</dbReference>
<dbReference type="EMBL" id="LR798454">
    <property type="protein sequence ID" value="CAB5238404.1"/>
    <property type="molecule type" value="Genomic_DNA"/>
</dbReference>
<evidence type="ECO:0000313" key="6">
    <source>
        <dbReference type="EMBL" id="CAB4211378.1"/>
    </source>
</evidence>
<sequence length="148" mass="16606">MLAFFPDAFLAWIINTILIVGVVGFVASFFFGFVVRWIPTIAPYHLLIQVISIVLLVGGVYFKGGYSVEMAWRERVAELEAKIAISEQKSKEVNEKIVTVYKDRVKVVKETQIVVQEKIKTVEVKIDSQCKITADTVDILNQAAVGKK</sequence>
<evidence type="ECO:0000313" key="3">
    <source>
        <dbReference type="EMBL" id="CAB4170259.1"/>
    </source>
</evidence>
<feature type="transmembrane region" description="Helical" evidence="2">
    <location>
        <begin position="12"/>
        <end position="35"/>
    </location>
</feature>
<keyword evidence="2" id="KW-0812">Transmembrane</keyword>
<feature type="transmembrane region" description="Helical" evidence="2">
    <location>
        <begin position="41"/>
        <end position="62"/>
    </location>
</feature>
<accession>A0A6J5QGX9</accession>
<evidence type="ECO:0000256" key="2">
    <source>
        <dbReference type="SAM" id="Phobius"/>
    </source>
</evidence>
<keyword evidence="2" id="KW-1133">Transmembrane helix</keyword>
<evidence type="ECO:0000313" key="5">
    <source>
        <dbReference type="EMBL" id="CAB4198349.1"/>
    </source>
</evidence>
<evidence type="ECO:0000313" key="7">
    <source>
        <dbReference type="EMBL" id="CAB5238404.1"/>
    </source>
</evidence>